<evidence type="ECO:0000256" key="1">
    <source>
        <dbReference type="SAM" id="MobiDB-lite"/>
    </source>
</evidence>
<evidence type="ECO:0000313" key="2">
    <source>
        <dbReference type="EMBL" id="MBB6457787.1"/>
    </source>
</evidence>
<evidence type="ECO:0000313" key="3">
    <source>
        <dbReference type="Proteomes" id="UP000578000"/>
    </source>
</evidence>
<gene>
    <name evidence="2" type="ORF">HNR55_002389</name>
</gene>
<proteinExistence type="predicted"/>
<dbReference type="AlphaFoldDB" id="A0A841QIF8"/>
<organism evidence="2 3">
    <name type="scientific">Acetobacter lovaniensis</name>
    <dbReference type="NCBI Taxonomy" id="104100"/>
    <lineage>
        <taxon>Bacteria</taxon>
        <taxon>Pseudomonadati</taxon>
        <taxon>Pseudomonadota</taxon>
        <taxon>Alphaproteobacteria</taxon>
        <taxon>Acetobacterales</taxon>
        <taxon>Acetobacteraceae</taxon>
        <taxon>Acetobacter</taxon>
    </lineage>
</organism>
<dbReference type="RefSeq" id="WP_166115450.1">
    <property type="nucleotide sequence ID" value="NZ_BAABDB010000010.1"/>
</dbReference>
<accession>A0A841QIF8</accession>
<feature type="region of interest" description="Disordered" evidence="1">
    <location>
        <begin position="89"/>
        <end position="145"/>
    </location>
</feature>
<dbReference type="EMBL" id="JACHIE010000010">
    <property type="protein sequence ID" value="MBB6457787.1"/>
    <property type="molecule type" value="Genomic_DNA"/>
</dbReference>
<sequence length="145" mass="14962">MSESHRLAMEAALTLHKGTGISASDLVGTAEMIRLYCEGSLKIPGLSIDDNRQGRRLPVNDSNSLSVKGGDVSSVPNFRGVSVGVLKSEGDTLDKPFSGVISSHNNSSSVQDGESVGELPTPSRTETVAAPGDTEEAARTHGGAA</sequence>
<reference evidence="2 3" key="1">
    <citation type="submission" date="2020-08" db="EMBL/GenBank/DDBJ databases">
        <title>Genomic Encyclopedia of Type Strains, Phase IV (KMG-IV): sequencing the most valuable type-strain genomes for metagenomic binning, comparative biology and taxonomic classification.</title>
        <authorList>
            <person name="Goeker M."/>
        </authorList>
    </citation>
    <scope>NUCLEOTIDE SEQUENCE [LARGE SCALE GENOMIC DNA]</scope>
    <source>
        <strain evidence="2 3">DSM 4491</strain>
    </source>
</reference>
<comment type="caution">
    <text evidence="2">The sequence shown here is derived from an EMBL/GenBank/DDBJ whole genome shotgun (WGS) entry which is preliminary data.</text>
</comment>
<keyword evidence="3" id="KW-1185">Reference proteome</keyword>
<feature type="region of interest" description="Disordered" evidence="1">
    <location>
        <begin position="48"/>
        <end position="71"/>
    </location>
</feature>
<name>A0A841QIF8_9PROT</name>
<dbReference type="Proteomes" id="UP000578000">
    <property type="component" value="Unassembled WGS sequence"/>
</dbReference>
<protein>
    <submittedName>
        <fullName evidence="2">Uncharacterized protein</fullName>
    </submittedName>
</protein>